<evidence type="ECO:0000256" key="10">
    <source>
        <dbReference type="ARBA" id="ARBA00074866"/>
    </source>
</evidence>
<gene>
    <name evidence="13" type="ORF">BZG36_00737</name>
</gene>
<keyword evidence="6" id="KW-0648">Protein biosynthesis</keyword>
<dbReference type="CDD" id="cd04093">
    <property type="entry name" value="HBS1_C_III"/>
    <property type="match status" value="1"/>
</dbReference>
<dbReference type="InterPro" id="IPR027417">
    <property type="entry name" value="P-loop_NTPase"/>
</dbReference>
<dbReference type="GO" id="GO:0005525">
    <property type="term" value="F:GTP binding"/>
    <property type="evidence" value="ECO:0007669"/>
    <property type="project" value="UniProtKB-KW"/>
</dbReference>
<comment type="subcellular location">
    <subcellularLocation>
        <location evidence="1">Cytoplasm</location>
    </subcellularLocation>
</comment>
<feature type="compositionally biased region" description="Polar residues" evidence="11">
    <location>
        <begin position="159"/>
        <end position="190"/>
    </location>
</feature>
<dbReference type="SUPFAM" id="SSF52540">
    <property type="entry name" value="P-loop containing nucleoside triphosphate hydrolases"/>
    <property type="match status" value="1"/>
</dbReference>
<dbReference type="FunFam" id="2.40.30.10:FF:000020">
    <property type="entry name" value="Translation elongation factor EF-1"/>
    <property type="match status" value="1"/>
</dbReference>
<dbReference type="GO" id="GO:0003924">
    <property type="term" value="F:GTPase activity"/>
    <property type="evidence" value="ECO:0007669"/>
    <property type="project" value="InterPro"/>
</dbReference>
<dbReference type="InterPro" id="IPR009000">
    <property type="entry name" value="Transl_B-barrel_sf"/>
</dbReference>
<evidence type="ECO:0000256" key="5">
    <source>
        <dbReference type="ARBA" id="ARBA00022801"/>
    </source>
</evidence>
<dbReference type="Gene3D" id="3.40.50.300">
    <property type="entry name" value="P-loop containing nucleotide triphosphate hydrolases"/>
    <property type="match status" value="1"/>
</dbReference>
<organism evidence="13 14">
    <name type="scientific">Bifiguratus adelaidae</name>
    <dbReference type="NCBI Taxonomy" id="1938954"/>
    <lineage>
        <taxon>Eukaryota</taxon>
        <taxon>Fungi</taxon>
        <taxon>Fungi incertae sedis</taxon>
        <taxon>Mucoromycota</taxon>
        <taxon>Mucoromycotina</taxon>
        <taxon>Endogonomycetes</taxon>
        <taxon>Endogonales</taxon>
        <taxon>Endogonales incertae sedis</taxon>
        <taxon>Bifiguratus</taxon>
    </lineage>
</organism>
<dbReference type="GO" id="GO:0002184">
    <property type="term" value="P:cytoplasmic translational termination"/>
    <property type="evidence" value="ECO:0007669"/>
    <property type="project" value="UniProtKB-ARBA"/>
</dbReference>
<dbReference type="FunFam" id="2.40.30.10:FF:000070">
    <property type="entry name" value="Translation elongation factor EF-1 subunit"/>
    <property type="match status" value="1"/>
</dbReference>
<keyword evidence="14" id="KW-1185">Reference proteome</keyword>
<feature type="region of interest" description="Disordered" evidence="11">
    <location>
        <begin position="239"/>
        <end position="317"/>
    </location>
</feature>
<evidence type="ECO:0000259" key="12">
    <source>
        <dbReference type="PROSITE" id="PS51722"/>
    </source>
</evidence>
<evidence type="ECO:0000256" key="4">
    <source>
        <dbReference type="ARBA" id="ARBA00022741"/>
    </source>
</evidence>
<dbReference type="Gene3D" id="2.40.30.10">
    <property type="entry name" value="Translation factors"/>
    <property type="match status" value="2"/>
</dbReference>
<dbReference type="CDD" id="cd01883">
    <property type="entry name" value="EF1_alpha"/>
    <property type="match status" value="1"/>
</dbReference>
<dbReference type="InterPro" id="IPR000795">
    <property type="entry name" value="T_Tr_GTP-bd_dom"/>
</dbReference>
<dbReference type="InterPro" id="IPR009001">
    <property type="entry name" value="Transl_elong_EF1A/Init_IF2_C"/>
</dbReference>
<comment type="subunit">
    <text evidence="9">Component of the Dom34-Hbs1 complex, also named Pelota-HBS1L complex, composed of dom34 and hbs1.</text>
</comment>
<dbReference type="PROSITE" id="PS51722">
    <property type="entry name" value="G_TR_2"/>
    <property type="match status" value="1"/>
</dbReference>
<sequence>MTHDTAKLTRSSNTASSPANAAAADMLKAQSDGSKRPASLAYLAAARAGGQAARRPLTSLLSGNGDRNTSSPPKPSNLTNTITSSKPSLASLAKKSGAPSGSLSSLAYRKSPSTSSNPSVSRILPKSQTPQTSLQNLGHAELKTATAVLPRTTKAPEAEQTQSEQPSYEQRTPSEASLSDIKSSSSTPLTPFSAPPSAIACFLFQSLPSRMPNASPQDVEKSIAVRDLEFAVSAIFPKSHRGNTSSSVTPPLIEDREGRAKDKADDSDGPLLPRFTFHTARASKASKETPKSITPTPTKSKPETEPSKAKVADKGLEEGDLEDRIKFDMDALHLNMAPTKKTELTSHPLSRESSYAKSGASTPTRKRIDVLEEYNKRQGKPSLNLVVIGHVDAGKSTLMGHLLYELGQVSERTLKKYEREAQRIGKSSFAYAWILDETGEERSRGITMDIAVNAFETEHRKLTLLDAPGHRDFIPNMISGAAQADVAILVVDAMTGEFEAGFDANGQTKEHALLVRSLGVQQLIVAINKLDLLNWSQTRFDEIVARLGQFLQQAGFRKQKLSFVPVSGLTGENLVKMNAAPLKAWYHGPTLVDLIDAFDPPVRNVEKHFRLGVSDFFKGGIGSGGGVSVAGRIDAGTVQIGDQVMCVPGGELGTVKAVEVNDQSVKWAVAGDTLLMTLSGLDILQLSPGCVLCDPLAPVPVAKLFKAQIVTFDIKIPITLGYPVVVHHQRLDEPAVITKLVAILDKASGEVTKKNPRTIGRSAIATVEITLTNRKIPLEAFMDSKELGRVMLRKGGETVAAGVVVEILED</sequence>
<feature type="compositionally biased region" description="Polar residues" evidence="11">
    <location>
        <begin position="59"/>
        <end position="83"/>
    </location>
</feature>
<dbReference type="GO" id="GO:1990533">
    <property type="term" value="C:Dom34-Hbs1 complex"/>
    <property type="evidence" value="ECO:0007669"/>
    <property type="project" value="UniProtKB-ARBA"/>
</dbReference>
<accession>A0A261Y6X1</accession>
<dbReference type="EMBL" id="MVBO01000004">
    <property type="protein sequence ID" value="OZJ06376.1"/>
    <property type="molecule type" value="Genomic_DNA"/>
</dbReference>
<evidence type="ECO:0000256" key="1">
    <source>
        <dbReference type="ARBA" id="ARBA00004496"/>
    </source>
</evidence>
<keyword evidence="3" id="KW-0963">Cytoplasm</keyword>
<feature type="compositionally biased region" description="Polar residues" evidence="11">
    <location>
        <begin position="345"/>
        <end position="362"/>
    </location>
</feature>
<dbReference type="PANTHER" id="PTHR23115">
    <property type="entry name" value="TRANSLATION FACTOR"/>
    <property type="match status" value="1"/>
</dbReference>
<evidence type="ECO:0000256" key="11">
    <source>
        <dbReference type="SAM" id="MobiDB-lite"/>
    </source>
</evidence>
<feature type="region of interest" description="Disordered" evidence="11">
    <location>
        <begin position="338"/>
        <end position="362"/>
    </location>
</feature>
<dbReference type="OrthoDB" id="342024at2759"/>
<protein>
    <recommendedName>
        <fullName evidence="10">Elongation factor 1 alpha-like protein</fullName>
    </recommendedName>
</protein>
<dbReference type="Pfam" id="PF22594">
    <property type="entry name" value="GTP-eEF1A_C"/>
    <property type="match status" value="1"/>
</dbReference>
<feature type="compositionally biased region" description="Basic and acidic residues" evidence="11">
    <location>
        <begin position="300"/>
        <end position="317"/>
    </location>
</feature>
<feature type="domain" description="Tr-type G" evidence="12">
    <location>
        <begin position="380"/>
        <end position="605"/>
    </location>
</feature>
<evidence type="ECO:0000256" key="2">
    <source>
        <dbReference type="ARBA" id="ARBA00007249"/>
    </source>
</evidence>
<dbReference type="GO" id="GO:0005829">
    <property type="term" value="C:cytosol"/>
    <property type="evidence" value="ECO:0007669"/>
    <property type="project" value="GOC"/>
</dbReference>
<comment type="catalytic activity">
    <reaction evidence="8">
        <text>GTP + H2O = GDP + phosphate + H(+)</text>
        <dbReference type="Rhea" id="RHEA:19669"/>
        <dbReference type="ChEBI" id="CHEBI:15377"/>
        <dbReference type="ChEBI" id="CHEBI:15378"/>
        <dbReference type="ChEBI" id="CHEBI:37565"/>
        <dbReference type="ChEBI" id="CHEBI:43474"/>
        <dbReference type="ChEBI" id="CHEBI:58189"/>
    </reaction>
    <physiologicalReaction direction="left-to-right" evidence="8">
        <dbReference type="Rhea" id="RHEA:19670"/>
    </physiologicalReaction>
</comment>
<dbReference type="SUPFAM" id="SSF50447">
    <property type="entry name" value="Translation proteins"/>
    <property type="match status" value="1"/>
</dbReference>
<reference evidence="13 14" key="1">
    <citation type="journal article" date="2017" name="Mycologia">
        <title>Bifiguratus adelaidae, gen. et sp. nov., a new member of Mucoromycotina in endophytic and soil-dwelling habitats.</title>
        <authorList>
            <person name="Torres-Cruz T.J."/>
            <person name="Billingsley Tobias T.L."/>
            <person name="Almatruk M."/>
            <person name="Hesse C."/>
            <person name="Kuske C.R."/>
            <person name="Desiro A."/>
            <person name="Benucci G.M."/>
            <person name="Bonito G."/>
            <person name="Stajich J.E."/>
            <person name="Dunlap C."/>
            <person name="Arnold A.E."/>
            <person name="Porras-Alfaro A."/>
        </authorList>
    </citation>
    <scope>NUCLEOTIDE SEQUENCE [LARGE SCALE GENOMIC DNA]</scope>
    <source>
        <strain evidence="13 14">AZ0501</strain>
    </source>
</reference>
<feature type="compositionally biased region" description="Low complexity" evidence="11">
    <location>
        <begin position="36"/>
        <end position="56"/>
    </location>
</feature>
<dbReference type="Proteomes" id="UP000242875">
    <property type="component" value="Unassembled WGS sequence"/>
</dbReference>
<evidence type="ECO:0000256" key="6">
    <source>
        <dbReference type="ARBA" id="ARBA00022917"/>
    </source>
</evidence>
<keyword evidence="4" id="KW-0547">Nucleotide-binding</keyword>
<feature type="compositionally biased region" description="Low complexity" evidence="11">
    <location>
        <begin position="84"/>
        <end position="121"/>
    </location>
</feature>
<comment type="similarity">
    <text evidence="2">Belongs to the TRAFAC class translation factor GTPase superfamily. Classic translation factor GTPase family. EF-Tu/EF-1A subfamily.</text>
</comment>
<dbReference type="InterPro" id="IPR050100">
    <property type="entry name" value="TRAFAC_GTPase_members"/>
</dbReference>
<feature type="compositionally biased region" description="Basic and acidic residues" evidence="11">
    <location>
        <begin position="253"/>
        <end position="266"/>
    </location>
</feature>
<keyword evidence="7" id="KW-0342">GTP-binding</keyword>
<dbReference type="Pfam" id="PF00009">
    <property type="entry name" value="GTP_EFTU"/>
    <property type="match status" value="1"/>
</dbReference>
<feature type="region of interest" description="Disordered" evidence="11">
    <location>
        <begin position="1"/>
        <end position="132"/>
    </location>
</feature>
<keyword evidence="5" id="KW-0378">Hydrolase</keyword>
<dbReference type="FunFam" id="3.40.50.300:FF:000204">
    <property type="entry name" value="Translation elongation factor Tu"/>
    <property type="match status" value="1"/>
</dbReference>
<evidence type="ECO:0000313" key="13">
    <source>
        <dbReference type="EMBL" id="OZJ06376.1"/>
    </source>
</evidence>
<dbReference type="AlphaFoldDB" id="A0A261Y6X1"/>
<evidence type="ECO:0000256" key="9">
    <source>
        <dbReference type="ARBA" id="ARBA00063537"/>
    </source>
</evidence>
<dbReference type="PRINTS" id="PR00315">
    <property type="entry name" value="ELONGATNFCT"/>
</dbReference>
<evidence type="ECO:0000256" key="3">
    <source>
        <dbReference type="ARBA" id="ARBA00022490"/>
    </source>
</evidence>
<feature type="compositionally biased region" description="Low complexity" evidence="11">
    <location>
        <begin position="11"/>
        <end position="24"/>
    </location>
</feature>
<evidence type="ECO:0000313" key="14">
    <source>
        <dbReference type="Proteomes" id="UP000242875"/>
    </source>
</evidence>
<feature type="region of interest" description="Disordered" evidence="11">
    <location>
        <begin position="148"/>
        <end position="190"/>
    </location>
</feature>
<evidence type="ECO:0000256" key="7">
    <source>
        <dbReference type="ARBA" id="ARBA00023134"/>
    </source>
</evidence>
<dbReference type="InterPro" id="IPR054696">
    <property type="entry name" value="GTP-eEF1A_C"/>
</dbReference>
<name>A0A261Y6X1_9FUNG</name>
<dbReference type="SUPFAM" id="SSF50465">
    <property type="entry name" value="EF-Tu/eEF-1alpha/eIF2-gamma C-terminal domain"/>
    <property type="match status" value="1"/>
</dbReference>
<comment type="caution">
    <text evidence="13">The sequence shown here is derived from an EMBL/GenBank/DDBJ whole genome shotgun (WGS) entry which is preliminary data.</text>
</comment>
<dbReference type="CDD" id="cd16267">
    <property type="entry name" value="HBS1-like_II"/>
    <property type="match status" value="1"/>
</dbReference>
<proteinExistence type="inferred from homology"/>
<evidence type="ECO:0000256" key="8">
    <source>
        <dbReference type="ARBA" id="ARBA00049117"/>
    </source>
</evidence>